<dbReference type="Proteomes" id="UP001597362">
    <property type="component" value="Unassembled WGS sequence"/>
</dbReference>
<organism evidence="2 3">
    <name type="scientific">Paenibacillus yanchengensis</name>
    <dbReference type="NCBI Taxonomy" id="2035833"/>
    <lineage>
        <taxon>Bacteria</taxon>
        <taxon>Bacillati</taxon>
        <taxon>Bacillota</taxon>
        <taxon>Bacilli</taxon>
        <taxon>Bacillales</taxon>
        <taxon>Paenibacillaceae</taxon>
        <taxon>Paenibacillus</taxon>
    </lineage>
</organism>
<keyword evidence="3" id="KW-1185">Reference proteome</keyword>
<evidence type="ECO:0000259" key="1">
    <source>
        <dbReference type="Pfam" id="PF01168"/>
    </source>
</evidence>
<gene>
    <name evidence="2" type="ORF">ACFSJH_19195</name>
</gene>
<dbReference type="SUPFAM" id="SSF51419">
    <property type="entry name" value="PLP-binding barrel"/>
    <property type="match status" value="1"/>
</dbReference>
<proteinExistence type="predicted"/>
<dbReference type="RefSeq" id="WP_377775213.1">
    <property type="nucleotide sequence ID" value="NZ_JBHUHO010000047.1"/>
</dbReference>
<name>A0ABW4YQ97_9BACL</name>
<dbReference type="InterPro" id="IPR001608">
    <property type="entry name" value="Ala_racemase_N"/>
</dbReference>
<dbReference type="PANTHER" id="PTHR28004:SF2">
    <property type="entry name" value="D-SERINE DEHYDRATASE"/>
    <property type="match status" value="1"/>
</dbReference>
<comment type="caution">
    <text evidence="2">The sequence shown here is derived from an EMBL/GenBank/DDBJ whole genome shotgun (WGS) entry which is preliminary data.</text>
</comment>
<dbReference type="EMBL" id="JBHUHO010000047">
    <property type="protein sequence ID" value="MFD2117863.1"/>
    <property type="molecule type" value="Genomic_DNA"/>
</dbReference>
<reference evidence="3" key="1">
    <citation type="journal article" date="2019" name="Int. J. Syst. Evol. Microbiol.">
        <title>The Global Catalogue of Microorganisms (GCM) 10K type strain sequencing project: providing services to taxonomists for standard genome sequencing and annotation.</title>
        <authorList>
            <consortium name="The Broad Institute Genomics Platform"/>
            <consortium name="The Broad Institute Genome Sequencing Center for Infectious Disease"/>
            <person name="Wu L."/>
            <person name="Ma J."/>
        </authorList>
    </citation>
    <scope>NUCLEOTIDE SEQUENCE [LARGE SCALE GENOMIC DNA]</scope>
    <source>
        <strain evidence="3">GH52</strain>
    </source>
</reference>
<dbReference type="InterPro" id="IPR051466">
    <property type="entry name" value="D-amino_acid_metab_enzyme"/>
</dbReference>
<dbReference type="Gene3D" id="3.20.20.10">
    <property type="entry name" value="Alanine racemase"/>
    <property type="match status" value="1"/>
</dbReference>
<dbReference type="CDD" id="cd06813">
    <property type="entry name" value="PLPDE_III_DSD_D-TA_like_2"/>
    <property type="match status" value="1"/>
</dbReference>
<protein>
    <submittedName>
        <fullName evidence="2">Amino acid deaminase/aldolase</fullName>
    </submittedName>
</protein>
<accession>A0ABW4YQ97</accession>
<evidence type="ECO:0000313" key="3">
    <source>
        <dbReference type="Proteomes" id="UP001597362"/>
    </source>
</evidence>
<evidence type="ECO:0000313" key="2">
    <source>
        <dbReference type="EMBL" id="MFD2117863.1"/>
    </source>
</evidence>
<dbReference type="PANTHER" id="PTHR28004">
    <property type="entry name" value="ZGC:162816-RELATED"/>
    <property type="match status" value="1"/>
</dbReference>
<feature type="domain" description="Alanine racemase N-terminal" evidence="1">
    <location>
        <begin position="24"/>
        <end position="207"/>
    </location>
</feature>
<sequence length="398" mass="43460">MISLPDYEQYKRTFAHTARPFAYVNLDLLDENIRQIAAAAGDKTIRVASKSIRSVPVMSRIFAASDVFKGVMCYSAREALFLLQHGFDDLLLGYPVYNATEIYELLMASKDLYTVTFMVDSMDHLHLLAKQAKKAAVVANICLDIDMSTSYPGLHFGVHRSPLTSWAQTEPLVQEILHNHYIHLDGIMGYEAQIAGLGDNVASQKMKSAVIRFLKTRSVQTVARRRSEILTGLNQLGVNLRFVNAGGTGSLASSRLEAGVTEITAGSGFFSPTLFDHYRGFQYFPAAGYAIEVVRKPSAHMVTCLGGGYTASGVAGPDKAPSIHLPQGIKMIGTEGAGEVQTPLKVPAGLQLNIGDPIFLRHAKAGELCERFTKLYAISDGEIVDELVTYRGEGECFL</sequence>
<dbReference type="Pfam" id="PF01168">
    <property type="entry name" value="Ala_racemase_N"/>
    <property type="match status" value="1"/>
</dbReference>
<dbReference type="InterPro" id="IPR029066">
    <property type="entry name" value="PLP-binding_barrel"/>
</dbReference>